<evidence type="ECO:0000313" key="4">
    <source>
        <dbReference type="Proteomes" id="UP000297475"/>
    </source>
</evidence>
<dbReference type="PROSITE" id="PS50005">
    <property type="entry name" value="TPR"/>
    <property type="match status" value="1"/>
</dbReference>
<dbReference type="RefSeq" id="WP_135483781.1">
    <property type="nucleotide sequence ID" value="NZ_SRMF01000005.1"/>
</dbReference>
<dbReference type="OrthoDB" id="9800698at2"/>
<dbReference type="InterPro" id="IPR011990">
    <property type="entry name" value="TPR-like_helical_dom_sf"/>
</dbReference>
<dbReference type="EMBL" id="SRMF01000005">
    <property type="protein sequence ID" value="TGG92448.1"/>
    <property type="molecule type" value="Genomic_DNA"/>
</dbReference>
<organism evidence="3 4">
    <name type="scientific">Natronospirillum operosum</name>
    <dbReference type="NCBI Taxonomy" id="2759953"/>
    <lineage>
        <taxon>Bacteria</taxon>
        <taxon>Pseudomonadati</taxon>
        <taxon>Pseudomonadota</taxon>
        <taxon>Gammaproteobacteria</taxon>
        <taxon>Oceanospirillales</taxon>
        <taxon>Natronospirillaceae</taxon>
        <taxon>Natronospirillum</taxon>
    </lineage>
</organism>
<sequence length="852" mass="97071">MIAKPESPDRAATLAETRHQLAELDWQNDLPQALSLLDRLRSADTPPPLEATTTSSEDIDPDLAQQISNPCLTPAELSARFIKLHDHLPARFDPVLWNSMLSAVDPAAAEAAPEAWCGAVMESLQQRHFLPLNVLRLIRDRLPCEAFFASEHWQQALQDWPQGNFFQALLMRGVPSIETALTLLRPLDVTTQQFDTLMALVQQSGQALQQGEQQQAFDALINQVPHEHKPLLFWQRTLKLMFHGCIPAGAEQGRAAFSQIAQMALHFFPQDGQLWFLRAGFDFHTQPPEVARATAIEALVQAPDYRRSLLWLGRALLASDKFEQATLVLQQLQSWEPLNLECDTWLAVCQARELEQRQQRLARSGSLEDACDLLQRLLDLNSFNRPLQIPAALAEEPDVQALQWALQAQQARVNLEQPDEALMLQALDTAKNPTVRLALWREYLHYGWTLQDLAERHKKLFECYLEFPDSFLINYHLGMQQQLKGNHNKAVDHFDKALTVEADYFDCLFRAAQCRFNLQEYDTALERLDSCRQLAATHLPTLRLMALTYVRKGEHFAAYWYYQLLIETQAMSRTTLADMRGYLLAMVNALAELSMEQRHDPERTDILESVQGTMDLFERWPRPDDFFQHREGQFCQLCTAEIHDLINRPAQALMLLGELDAAELHPDWLARYRRLKGRCNLALGLYQDVVDLLLAPTTEALESAPDAQSTLNQSELLGDALLYLGDVEQAHHWQMHALEARRRQFGKDTEAFADWAESFLGVYLDAARMAGNSELVIRAGNAYLEEVRTLGPFHLVVCCEMGKAHMALDNPERGEHYHRLCLEYAAYYPGEFEDFVEESRSLITESPKGALS</sequence>
<comment type="caution">
    <text evidence="3">The sequence shown here is derived from an EMBL/GenBank/DDBJ whole genome shotgun (WGS) entry which is preliminary data.</text>
</comment>
<dbReference type="InterPro" id="IPR019734">
    <property type="entry name" value="TPR_rpt"/>
</dbReference>
<name>A0A4Z0W8U6_9GAMM</name>
<proteinExistence type="predicted"/>
<accession>A0A4Z0W8U6</accession>
<dbReference type="SUPFAM" id="SSF48452">
    <property type="entry name" value="TPR-like"/>
    <property type="match status" value="1"/>
</dbReference>
<dbReference type="Proteomes" id="UP000297475">
    <property type="component" value="Unassembled WGS sequence"/>
</dbReference>
<feature type="repeat" description="TPR" evidence="1">
    <location>
        <begin position="471"/>
        <end position="504"/>
    </location>
</feature>
<evidence type="ECO:0000256" key="2">
    <source>
        <dbReference type="SAM" id="MobiDB-lite"/>
    </source>
</evidence>
<evidence type="ECO:0000313" key="3">
    <source>
        <dbReference type="EMBL" id="TGG92448.1"/>
    </source>
</evidence>
<dbReference type="Gene3D" id="1.25.40.10">
    <property type="entry name" value="Tetratricopeptide repeat domain"/>
    <property type="match status" value="3"/>
</dbReference>
<protein>
    <submittedName>
        <fullName evidence="3">Uncharacterized protein</fullName>
    </submittedName>
</protein>
<dbReference type="AlphaFoldDB" id="A0A4Z0W8U6"/>
<keyword evidence="4" id="KW-1185">Reference proteome</keyword>
<feature type="region of interest" description="Disordered" evidence="2">
    <location>
        <begin position="42"/>
        <end position="61"/>
    </location>
</feature>
<evidence type="ECO:0000256" key="1">
    <source>
        <dbReference type="PROSITE-ProRule" id="PRU00339"/>
    </source>
</evidence>
<dbReference type="SMART" id="SM00028">
    <property type="entry name" value="TPR"/>
    <property type="match status" value="3"/>
</dbReference>
<gene>
    <name evidence="3" type="ORF">E4656_13310</name>
</gene>
<reference evidence="3 4" key="1">
    <citation type="submission" date="2019-04" db="EMBL/GenBank/DDBJ databases">
        <title>Natronospirillum operosus gen. nov., sp. nov., a haloalkaliphilic satellite isolated from decaying biomass of laboratory culture of cyanobacterium Geitlerinema sp. and proposal of Natronospirillaceae fam. nov. and Saccharospirillaceae fam. nov.</title>
        <authorList>
            <person name="Kevbrin V."/>
            <person name="Boltyanskaya Y."/>
            <person name="Koziaeva V."/>
            <person name="Grouzdev D.S."/>
            <person name="Park M."/>
            <person name="Cho J."/>
        </authorList>
    </citation>
    <scope>NUCLEOTIDE SEQUENCE [LARGE SCALE GENOMIC DNA]</scope>
    <source>
        <strain evidence="3 4">G-116</strain>
    </source>
</reference>
<keyword evidence="1" id="KW-0802">TPR repeat</keyword>